<comment type="similarity">
    <text evidence="1">Belongs to the aspartyl/asparaginyl beta-hydroxylase family.</text>
</comment>
<reference evidence="6" key="1">
    <citation type="submission" date="2017-03" db="EMBL/GenBank/DDBJ databases">
        <title>Phytopthora megakarya and P. palmivora, two closely related causual agents of cacao black pod achieved similar genome size and gene model numbers by different mechanisms.</title>
        <authorList>
            <person name="Ali S."/>
            <person name="Shao J."/>
            <person name="Larry D.J."/>
            <person name="Kronmiller B."/>
            <person name="Shen D."/>
            <person name="Strem M.D."/>
            <person name="Melnick R.L."/>
            <person name="Guiltinan M.J."/>
            <person name="Tyler B.M."/>
            <person name="Meinhardt L.W."/>
            <person name="Bailey B.A."/>
        </authorList>
    </citation>
    <scope>NUCLEOTIDE SEQUENCE [LARGE SCALE GENOMIC DNA]</scope>
    <source>
        <strain evidence="6">zdho120</strain>
    </source>
</reference>
<dbReference type="PANTHER" id="PTHR46332">
    <property type="entry name" value="ASPARTATE BETA-HYDROXYLASE DOMAIN-CONTAINING PROTEIN 2"/>
    <property type="match status" value="1"/>
</dbReference>
<dbReference type="GO" id="GO:0051213">
    <property type="term" value="F:dioxygenase activity"/>
    <property type="evidence" value="ECO:0007669"/>
    <property type="project" value="UniProtKB-KW"/>
</dbReference>
<dbReference type="Proteomes" id="UP000198211">
    <property type="component" value="Unassembled WGS sequence"/>
</dbReference>
<dbReference type="Pfam" id="PF05118">
    <property type="entry name" value="Asp_Arg_Hydrox"/>
    <property type="match status" value="2"/>
</dbReference>
<dbReference type="InterPro" id="IPR007803">
    <property type="entry name" value="Asp/Arg/Pro-Hydrxlase"/>
</dbReference>
<gene>
    <name evidence="5" type="ORF">PHMEG_00021994</name>
</gene>
<evidence type="ECO:0000313" key="5">
    <source>
        <dbReference type="EMBL" id="OWZ05838.1"/>
    </source>
</evidence>
<evidence type="ECO:0000259" key="4">
    <source>
        <dbReference type="Pfam" id="PF05118"/>
    </source>
</evidence>
<keyword evidence="6" id="KW-1185">Reference proteome</keyword>
<comment type="caution">
    <text evidence="5">The sequence shown here is derived from an EMBL/GenBank/DDBJ whole genome shotgun (WGS) entry which is preliminary data.</text>
</comment>
<evidence type="ECO:0000256" key="3">
    <source>
        <dbReference type="ARBA" id="ARBA00023002"/>
    </source>
</evidence>
<dbReference type="EMBL" id="NBNE01004230">
    <property type="protein sequence ID" value="OWZ05838.1"/>
    <property type="molecule type" value="Genomic_DNA"/>
</dbReference>
<organism evidence="5 6">
    <name type="scientific">Phytophthora megakarya</name>
    <dbReference type="NCBI Taxonomy" id="4795"/>
    <lineage>
        <taxon>Eukaryota</taxon>
        <taxon>Sar</taxon>
        <taxon>Stramenopiles</taxon>
        <taxon>Oomycota</taxon>
        <taxon>Peronosporomycetes</taxon>
        <taxon>Peronosporales</taxon>
        <taxon>Peronosporaceae</taxon>
        <taxon>Phytophthora</taxon>
    </lineage>
</organism>
<name>A0A225VLT7_9STRA</name>
<proteinExistence type="inferred from homology"/>
<feature type="domain" description="Aspartyl/asparaginy/proline hydroxylase" evidence="4">
    <location>
        <begin position="50"/>
        <end position="143"/>
    </location>
</feature>
<evidence type="ECO:0000313" key="6">
    <source>
        <dbReference type="Proteomes" id="UP000198211"/>
    </source>
</evidence>
<dbReference type="AlphaFoldDB" id="A0A225VLT7"/>
<feature type="domain" description="Aspartyl/asparaginy/proline hydroxylase" evidence="4">
    <location>
        <begin position="144"/>
        <end position="245"/>
    </location>
</feature>
<evidence type="ECO:0000256" key="1">
    <source>
        <dbReference type="ARBA" id="ARBA00007730"/>
    </source>
</evidence>
<accession>A0A225VLT7</accession>
<sequence length="272" mass="30973">MTHRAALLRSALCLTTAKPRPSPTLFCFPGLESAPWHDASKFEWVKHLEAHREVITSEFLALKKQREASDAAAHGASDYKVYDKEHQLHQGQWDWLSYVTQGRRQAGFAVQCPRTVEILDNIPGFMADLPFAYAFFSVLKPETSRTVEILENIPGFMADLPFACAFFSVLKPDSSIKAHSAPCNIRLRCHFPLLVPDGCGIRVGDETRQWEEGKALVLDDAFDHEVWHDGKKGDRVLLLFDFWHPDLVQGEREAITDMFKEAKDKGWLKDYE</sequence>
<protein>
    <submittedName>
        <fullName evidence="5">Aspartyl/Asparaginyl beta-hydroxylase</fullName>
    </submittedName>
</protein>
<dbReference type="OrthoDB" id="438431at2759"/>
<dbReference type="PANTHER" id="PTHR46332:SF5">
    <property type="entry name" value="ASPARTATE BETA-HYDROXYLASE DOMAIN CONTAINING 2"/>
    <property type="match status" value="1"/>
</dbReference>
<dbReference type="SUPFAM" id="SSF51197">
    <property type="entry name" value="Clavaminate synthase-like"/>
    <property type="match status" value="1"/>
</dbReference>
<dbReference type="STRING" id="4795.A0A225VLT7"/>
<keyword evidence="2" id="KW-0223">Dioxygenase</keyword>
<keyword evidence="3" id="KW-0560">Oxidoreductase</keyword>
<evidence type="ECO:0000256" key="2">
    <source>
        <dbReference type="ARBA" id="ARBA00022964"/>
    </source>
</evidence>
<dbReference type="Gene3D" id="2.60.120.330">
    <property type="entry name" value="B-lactam Antibiotic, Isopenicillin N Synthase, Chain"/>
    <property type="match status" value="2"/>
</dbReference>
<dbReference type="InterPro" id="IPR027443">
    <property type="entry name" value="IPNS-like_sf"/>
</dbReference>
<dbReference type="GO" id="GO:0016020">
    <property type="term" value="C:membrane"/>
    <property type="evidence" value="ECO:0007669"/>
    <property type="project" value="TreeGrafter"/>
</dbReference>
<dbReference type="InterPro" id="IPR051821">
    <property type="entry name" value="Asp/Asn_beta-hydroxylase"/>
</dbReference>